<evidence type="ECO:0000313" key="7">
    <source>
        <dbReference type="EMBL" id="KAB5591051.1"/>
    </source>
</evidence>
<keyword evidence="6" id="KW-0732">Signal</keyword>
<dbReference type="Pfam" id="PF04479">
    <property type="entry name" value="RTA1"/>
    <property type="match status" value="1"/>
</dbReference>
<evidence type="ECO:0000256" key="4">
    <source>
        <dbReference type="ARBA" id="ARBA00023136"/>
    </source>
</evidence>
<dbReference type="PANTHER" id="PTHR31465">
    <property type="entry name" value="PROTEIN RTA1-RELATED"/>
    <property type="match status" value="1"/>
</dbReference>
<dbReference type="AlphaFoldDB" id="A0A5N5QHV7"/>
<evidence type="ECO:0000256" key="5">
    <source>
        <dbReference type="SAM" id="Phobius"/>
    </source>
</evidence>
<dbReference type="InterPro" id="IPR007568">
    <property type="entry name" value="RTA1"/>
</dbReference>
<feature type="signal peptide" evidence="6">
    <location>
        <begin position="1"/>
        <end position="26"/>
    </location>
</feature>
<feature type="transmembrane region" description="Helical" evidence="5">
    <location>
        <begin position="180"/>
        <end position="204"/>
    </location>
</feature>
<gene>
    <name evidence="7" type="ORF">CTheo_5517</name>
</gene>
<dbReference type="GO" id="GO:0016020">
    <property type="term" value="C:membrane"/>
    <property type="evidence" value="ECO:0007669"/>
    <property type="project" value="UniProtKB-SubCell"/>
</dbReference>
<proteinExistence type="predicted"/>
<feature type="transmembrane region" description="Helical" evidence="5">
    <location>
        <begin position="224"/>
        <end position="241"/>
    </location>
</feature>
<name>A0A5N5QHV7_9AGAM</name>
<keyword evidence="4 5" id="KW-0472">Membrane</keyword>
<organism evidence="7 8">
    <name type="scientific">Ceratobasidium theobromae</name>
    <dbReference type="NCBI Taxonomy" id="1582974"/>
    <lineage>
        <taxon>Eukaryota</taxon>
        <taxon>Fungi</taxon>
        <taxon>Dikarya</taxon>
        <taxon>Basidiomycota</taxon>
        <taxon>Agaricomycotina</taxon>
        <taxon>Agaricomycetes</taxon>
        <taxon>Cantharellales</taxon>
        <taxon>Ceratobasidiaceae</taxon>
        <taxon>Ceratobasidium</taxon>
    </lineage>
</organism>
<keyword evidence="3 5" id="KW-1133">Transmembrane helix</keyword>
<dbReference type="EMBL" id="SSOP01000127">
    <property type="protein sequence ID" value="KAB5591051.1"/>
    <property type="molecule type" value="Genomic_DNA"/>
</dbReference>
<comment type="caution">
    <text evidence="7">The sequence shown here is derived from an EMBL/GenBank/DDBJ whole genome shotgun (WGS) entry which is preliminary data.</text>
</comment>
<feature type="transmembrane region" description="Helical" evidence="5">
    <location>
        <begin position="104"/>
        <end position="124"/>
    </location>
</feature>
<evidence type="ECO:0000313" key="8">
    <source>
        <dbReference type="Proteomes" id="UP000383932"/>
    </source>
</evidence>
<reference evidence="7 8" key="1">
    <citation type="journal article" date="2019" name="Fungal Biol. Biotechnol.">
        <title>Draft genome sequence of fastidious pathogen Ceratobasidium theobromae, which causes vascular-streak dieback in Theobroma cacao.</title>
        <authorList>
            <person name="Ali S.S."/>
            <person name="Asman A."/>
            <person name="Shao J."/>
            <person name="Firmansyah A.P."/>
            <person name="Susilo A.W."/>
            <person name="Rosmana A."/>
            <person name="McMahon P."/>
            <person name="Junaid M."/>
            <person name="Guest D."/>
            <person name="Kheng T.Y."/>
            <person name="Meinhardt L.W."/>
            <person name="Bailey B.A."/>
        </authorList>
    </citation>
    <scope>NUCLEOTIDE SEQUENCE [LARGE SCALE GENOMIC DNA]</scope>
    <source>
        <strain evidence="7 8">CT2</strain>
    </source>
</reference>
<dbReference type="Proteomes" id="UP000383932">
    <property type="component" value="Unassembled WGS sequence"/>
</dbReference>
<sequence length="298" mass="33742">MDSRFSRSSWSSLLITLLIQCSLVLAQDNTAPKERPLQYTPSKLAAIVAGSMYMFTGGACMIWMLRHWGRYMLALIIGAACYAAGLFLRIIYANDIESTMKYATMNLIILLSPCAFIACVYMMLSRLAIHLDATDFLLIPPRILTKIFVISDVGTFFVQAAGGGMTAGDNLNMRKIGKKVFLCGLVAQLISFLIYTLVFAVFVYRMWSRRKNDWTNRPHGFMKHWVALIAMMGLSCQNIIVRAPNESHVYAYELDRSPRFVPYIVLWRTFKEDMEPSPLMSITFTCSTARFFGFLSGE</sequence>
<evidence type="ECO:0000256" key="2">
    <source>
        <dbReference type="ARBA" id="ARBA00022692"/>
    </source>
</evidence>
<feature type="transmembrane region" description="Helical" evidence="5">
    <location>
        <begin position="72"/>
        <end position="92"/>
    </location>
</feature>
<evidence type="ECO:0000256" key="1">
    <source>
        <dbReference type="ARBA" id="ARBA00004141"/>
    </source>
</evidence>
<feature type="transmembrane region" description="Helical" evidence="5">
    <location>
        <begin position="42"/>
        <end position="65"/>
    </location>
</feature>
<accession>A0A5N5QHV7</accession>
<evidence type="ECO:0000256" key="3">
    <source>
        <dbReference type="ARBA" id="ARBA00022989"/>
    </source>
</evidence>
<evidence type="ECO:0000256" key="6">
    <source>
        <dbReference type="SAM" id="SignalP"/>
    </source>
</evidence>
<dbReference type="OrthoDB" id="3358017at2759"/>
<dbReference type="PANTHER" id="PTHR31465:SF1">
    <property type="entry name" value="PROTEIN RTA1-RELATED"/>
    <property type="match status" value="1"/>
</dbReference>
<protein>
    <submittedName>
        <fullName evidence="7">Protein RTM1</fullName>
    </submittedName>
</protein>
<feature type="chain" id="PRO_5024352874" evidence="6">
    <location>
        <begin position="27"/>
        <end position="298"/>
    </location>
</feature>
<comment type="subcellular location">
    <subcellularLocation>
        <location evidence="1">Membrane</location>
        <topology evidence="1">Multi-pass membrane protein</topology>
    </subcellularLocation>
</comment>
<keyword evidence="8" id="KW-1185">Reference proteome</keyword>
<keyword evidence="2 5" id="KW-0812">Transmembrane</keyword>